<dbReference type="CDD" id="cd18774">
    <property type="entry name" value="PDC2_HK_sensor"/>
    <property type="match status" value="1"/>
</dbReference>
<proteinExistence type="predicted"/>
<keyword evidence="10" id="KW-0902">Two-component regulatory system</keyword>
<dbReference type="SUPFAM" id="SSF158472">
    <property type="entry name" value="HAMP domain-like"/>
    <property type="match status" value="1"/>
</dbReference>
<evidence type="ECO:0000256" key="10">
    <source>
        <dbReference type="ARBA" id="ARBA00023012"/>
    </source>
</evidence>
<evidence type="ECO:0000256" key="1">
    <source>
        <dbReference type="ARBA" id="ARBA00000085"/>
    </source>
</evidence>
<keyword evidence="11 12" id="KW-0472">Membrane</keyword>
<name>A0ABW3HQ95_9BACL</name>
<evidence type="ECO:0000256" key="12">
    <source>
        <dbReference type="SAM" id="Phobius"/>
    </source>
</evidence>
<keyword evidence="16" id="KW-1185">Reference proteome</keyword>
<keyword evidence="5" id="KW-0597">Phosphoprotein</keyword>
<evidence type="ECO:0000256" key="8">
    <source>
        <dbReference type="ARBA" id="ARBA00022777"/>
    </source>
</evidence>
<comment type="subcellular location">
    <subcellularLocation>
        <location evidence="2">Cell membrane</location>
        <topology evidence="2">Multi-pass membrane protein</topology>
    </subcellularLocation>
</comment>
<protein>
    <recommendedName>
        <fullName evidence="3">histidine kinase</fullName>
        <ecNumber evidence="3">2.7.13.3</ecNumber>
    </recommendedName>
</protein>
<keyword evidence="7" id="KW-0547">Nucleotide-binding</keyword>
<dbReference type="PANTHER" id="PTHR34220">
    <property type="entry name" value="SENSOR HISTIDINE KINASE YPDA"/>
    <property type="match status" value="1"/>
</dbReference>
<dbReference type="InterPro" id="IPR050640">
    <property type="entry name" value="Bact_2-comp_sensor_kinase"/>
</dbReference>
<gene>
    <name evidence="15" type="ORF">ACFQ2I_09860</name>
</gene>
<dbReference type="InterPro" id="IPR010559">
    <property type="entry name" value="Sig_transdc_His_kin_internal"/>
</dbReference>
<evidence type="ECO:0000313" key="16">
    <source>
        <dbReference type="Proteomes" id="UP001596989"/>
    </source>
</evidence>
<dbReference type="SUPFAM" id="SSF55874">
    <property type="entry name" value="ATPase domain of HSP90 chaperone/DNA topoisomerase II/histidine kinase"/>
    <property type="match status" value="1"/>
</dbReference>
<comment type="caution">
    <text evidence="15">The sequence shown here is derived from an EMBL/GenBank/DDBJ whole genome shotgun (WGS) entry which is preliminary data.</text>
</comment>
<evidence type="ECO:0000256" key="4">
    <source>
        <dbReference type="ARBA" id="ARBA00022475"/>
    </source>
</evidence>
<dbReference type="InterPro" id="IPR005467">
    <property type="entry name" value="His_kinase_dom"/>
</dbReference>
<dbReference type="PANTHER" id="PTHR34220:SF7">
    <property type="entry name" value="SENSOR HISTIDINE KINASE YPDA"/>
    <property type="match status" value="1"/>
</dbReference>
<dbReference type="InterPro" id="IPR003660">
    <property type="entry name" value="HAMP_dom"/>
</dbReference>
<sequence length="588" mass="67748">MKLFAVFCAVSFIPLFYMASIYYKYSINMLETEIGKEAIEQSSQAKNRLDSYVSELIRTSNMIRYDSNIKQLLTRMPGDYDPETVQSVLETKQLFSLLGNIRDDLEGIFFVNDNEFVVYGATRSVANTSYPFYEQDWLQNLMYYYKPAFSPIHPQDYVDGRPVLSFASNVKELGGLRNNGMLILDFSPDTLYSKIVPNGDAREFLILTNYDEWLGRKEPGAGFLHDPALHHRIRSTSSGYFPHPTEGGNRLIGFHTSESTGWKVLYVLDFGLLIERYNQIRFQLFGFVLVATGFIVLAALGFSKSLTKPLRRMERMMKEVEKGDLTVRFRENRSDEIGRLGKRFNQMLVQLKLFQEQVYAASEKEYKLKMLHQNAQMQALQAQINPHFLYNSLNTITVIGEIYHAREIVTVSNALSDMFRYSMTGERTVMLKQELQHVQAYLSILQVRYIDRFQCDIDVAPSYRSCIMLKLILQPIVENCMVHGFHNKREQGKIVIRADRSGDRMHIRIQDNGSGMSEEELDRVRASLRPNLDHRVEEGELRQGIGLRNVSQRLHLHYGQGGGLHIDSKVNEGTTVHIVFPLIKENTE</sequence>
<evidence type="ECO:0000256" key="11">
    <source>
        <dbReference type="ARBA" id="ARBA00023136"/>
    </source>
</evidence>
<evidence type="ECO:0000256" key="2">
    <source>
        <dbReference type="ARBA" id="ARBA00004651"/>
    </source>
</evidence>
<dbReference type="InterPro" id="IPR036890">
    <property type="entry name" value="HATPase_C_sf"/>
</dbReference>
<dbReference type="Proteomes" id="UP001596989">
    <property type="component" value="Unassembled WGS sequence"/>
</dbReference>
<dbReference type="EMBL" id="JBHTJZ010000011">
    <property type="protein sequence ID" value="MFD0959695.1"/>
    <property type="molecule type" value="Genomic_DNA"/>
</dbReference>
<accession>A0ABW3HQ95</accession>
<feature type="domain" description="Histidine kinase" evidence="13">
    <location>
        <begin position="469"/>
        <end position="584"/>
    </location>
</feature>
<feature type="domain" description="HAMP" evidence="14">
    <location>
        <begin position="304"/>
        <end position="356"/>
    </location>
</feature>
<reference evidence="16" key="1">
    <citation type="journal article" date="2019" name="Int. J. Syst. Evol. Microbiol.">
        <title>The Global Catalogue of Microorganisms (GCM) 10K type strain sequencing project: providing services to taxonomists for standard genome sequencing and annotation.</title>
        <authorList>
            <consortium name="The Broad Institute Genomics Platform"/>
            <consortium name="The Broad Institute Genome Sequencing Center for Infectious Disease"/>
            <person name="Wu L."/>
            <person name="Ma J."/>
        </authorList>
    </citation>
    <scope>NUCLEOTIDE SEQUENCE [LARGE SCALE GENOMIC DNA]</scope>
    <source>
        <strain evidence="16">CCUG 59129</strain>
    </source>
</reference>
<evidence type="ECO:0000256" key="5">
    <source>
        <dbReference type="ARBA" id="ARBA00022553"/>
    </source>
</evidence>
<dbReference type="SMART" id="SM00387">
    <property type="entry name" value="HATPase_c"/>
    <property type="match status" value="1"/>
</dbReference>
<keyword evidence="9" id="KW-0067">ATP-binding</keyword>
<evidence type="ECO:0000256" key="7">
    <source>
        <dbReference type="ARBA" id="ARBA00022741"/>
    </source>
</evidence>
<keyword evidence="6 15" id="KW-0808">Transferase</keyword>
<evidence type="ECO:0000259" key="13">
    <source>
        <dbReference type="PROSITE" id="PS50109"/>
    </source>
</evidence>
<keyword evidence="8 15" id="KW-0418">Kinase</keyword>
<dbReference type="Pfam" id="PF00672">
    <property type="entry name" value="HAMP"/>
    <property type="match status" value="1"/>
</dbReference>
<keyword evidence="12" id="KW-1133">Transmembrane helix</keyword>
<evidence type="ECO:0000259" key="14">
    <source>
        <dbReference type="PROSITE" id="PS50885"/>
    </source>
</evidence>
<dbReference type="EC" id="2.7.13.3" evidence="3"/>
<comment type="catalytic activity">
    <reaction evidence="1">
        <text>ATP + protein L-histidine = ADP + protein N-phospho-L-histidine.</text>
        <dbReference type="EC" id="2.7.13.3"/>
    </reaction>
</comment>
<dbReference type="PROSITE" id="PS50109">
    <property type="entry name" value="HIS_KIN"/>
    <property type="match status" value="1"/>
</dbReference>
<dbReference type="GO" id="GO:0004673">
    <property type="term" value="F:protein histidine kinase activity"/>
    <property type="evidence" value="ECO:0007669"/>
    <property type="project" value="UniProtKB-EC"/>
</dbReference>
<evidence type="ECO:0000256" key="3">
    <source>
        <dbReference type="ARBA" id="ARBA00012438"/>
    </source>
</evidence>
<dbReference type="PROSITE" id="PS50885">
    <property type="entry name" value="HAMP"/>
    <property type="match status" value="1"/>
</dbReference>
<dbReference type="RefSeq" id="WP_377564246.1">
    <property type="nucleotide sequence ID" value="NZ_JBHTJZ010000011.1"/>
</dbReference>
<dbReference type="CDD" id="cd06225">
    <property type="entry name" value="HAMP"/>
    <property type="match status" value="1"/>
</dbReference>
<dbReference type="InterPro" id="IPR003594">
    <property type="entry name" value="HATPase_dom"/>
</dbReference>
<dbReference type="Gene3D" id="6.10.340.10">
    <property type="match status" value="1"/>
</dbReference>
<keyword evidence="4" id="KW-1003">Cell membrane</keyword>
<organism evidence="15 16">
    <name type="scientific">Paenibacillus chungangensis</name>
    <dbReference type="NCBI Taxonomy" id="696535"/>
    <lineage>
        <taxon>Bacteria</taxon>
        <taxon>Bacillati</taxon>
        <taxon>Bacillota</taxon>
        <taxon>Bacilli</taxon>
        <taxon>Bacillales</taxon>
        <taxon>Paenibacillaceae</taxon>
        <taxon>Paenibacillus</taxon>
    </lineage>
</organism>
<dbReference type="SMART" id="SM00304">
    <property type="entry name" value="HAMP"/>
    <property type="match status" value="1"/>
</dbReference>
<dbReference type="Pfam" id="PF02518">
    <property type="entry name" value="HATPase_c"/>
    <property type="match status" value="1"/>
</dbReference>
<evidence type="ECO:0000256" key="6">
    <source>
        <dbReference type="ARBA" id="ARBA00022679"/>
    </source>
</evidence>
<dbReference type="Gene3D" id="3.30.565.10">
    <property type="entry name" value="Histidine kinase-like ATPase, C-terminal domain"/>
    <property type="match status" value="1"/>
</dbReference>
<evidence type="ECO:0000313" key="15">
    <source>
        <dbReference type="EMBL" id="MFD0959695.1"/>
    </source>
</evidence>
<dbReference type="Pfam" id="PF06580">
    <property type="entry name" value="His_kinase"/>
    <property type="match status" value="1"/>
</dbReference>
<keyword evidence="12" id="KW-0812">Transmembrane</keyword>
<evidence type="ECO:0000256" key="9">
    <source>
        <dbReference type="ARBA" id="ARBA00022840"/>
    </source>
</evidence>
<feature type="transmembrane region" description="Helical" evidence="12">
    <location>
        <begin position="284"/>
        <end position="307"/>
    </location>
</feature>